<evidence type="ECO:0000313" key="2">
    <source>
        <dbReference type="Proteomes" id="UP000005096"/>
    </source>
</evidence>
<dbReference type="RefSeq" id="WP_006300936.1">
    <property type="nucleotide sequence ID" value="NZ_CM001022.1"/>
</dbReference>
<evidence type="ECO:0000313" key="1">
    <source>
        <dbReference type="EMBL" id="EFQ23734.1"/>
    </source>
</evidence>
<organism evidence="1 2">
    <name type="scientific">Aminomonas paucivorans DSM 12260</name>
    <dbReference type="NCBI Taxonomy" id="584708"/>
    <lineage>
        <taxon>Bacteria</taxon>
        <taxon>Thermotogati</taxon>
        <taxon>Synergistota</taxon>
        <taxon>Synergistia</taxon>
        <taxon>Synergistales</taxon>
        <taxon>Synergistaceae</taxon>
        <taxon>Aminomonas</taxon>
    </lineage>
</organism>
<sequence length="218" mass="22281">MRRPGFSLALVMLVLLAGIALVGAAFTVGTNLFSTTQGGIQQEQLYNAAQAGITRGEAWILAQTSAGKFPRYQASADLSPAGMGANKDLGGRTVPFGNLVAHGDNGTGAPGVFAFSQEGCEVFCVVYQTNYPVTPNYVPGIPPKLGAIAALSAQSGDVSLQPSNPTSAGGMGSTGSAAQVGDLPAYFLRSTATRKSFLHGENLSVTLEEALEGRGTAP</sequence>
<dbReference type="OrthoDB" id="4611at2"/>
<reference evidence="1 2" key="1">
    <citation type="journal article" date="2010" name="Stand. Genomic Sci.">
        <title>Non-contiguous finished genome sequence of Aminomonas paucivorans type strain (GLU-3).</title>
        <authorList>
            <person name="Pitluck S."/>
            <person name="Yasawong M."/>
            <person name="Held B."/>
            <person name="Lapidus A."/>
            <person name="Nolan M."/>
            <person name="Copeland A."/>
            <person name="Lucas S."/>
            <person name="Del Rio T.G."/>
            <person name="Tice H."/>
            <person name="Cheng J.F."/>
            <person name="Chertkov O."/>
            <person name="Goodwin L."/>
            <person name="Tapia R."/>
            <person name="Han C."/>
            <person name="Liolios K."/>
            <person name="Ivanova N."/>
            <person name="Mavromatis K."/>
            <person name="Ovchinnikova G."/>
            <person name="Pati A."/>
            <person name="Chen A."/>
            <person name="Palaniappan K."/>
            <person name="Land M."/>
            <person name="Hauser L."/>
            <person name="Chang Y.J."/>
            <person name="Jeffries C.D."/>
            <person name="Pukall R."/>
            <person name="Spring S."/>
            <person name="Rohde M."/>
            <person name="Sikorski J."/>
            <person name="Goker M."/>
            <person name="Woyke T."/>
            <person name="Bristow J."/>
            <person name="Eisen J.A."/>
            <person name="Markowitz V."/>
            <person name="Hugenholtz P."/>
            <person name="Kyrpides N.C."/>
            <person name="Klenk H.P."/>
        </authorList>
    </citation>
    <scope>NUCLEOTIDE SEQUENCE [LARGE SCALE GENOMIC DNA]</scope>
    <source>
        <strain evidence="1 2">DSM 12260</strain>
    </source>
</reference>
<dbReference type="HOGENOM" id="CLU_1314890_0_0_0"/>
<gene>
    <name evidence="1" type="ORF">Apau_1313</name>
</gene>
<dbReference type="PaxDb" id="584708-Apau_1313"/>
<evidence type="ECO:0008006" key="3">
    <source>
        <dbReference type="Google" id="ProtNLM"/>
    </source>
</evidence>
<protein>
    <recommendedName>
        <fullName evidence="3">Type 4 fimbrial biogenesis protein PilX N-terminal domain-containing protein</fullName>
    </recommendedName>
</protein>
<accession>E3CYV6</accession>
<dbReference type="AlphaFoldDB" id="E3CYV6"/>
<proteinExistence type="predicted"/>
<dbReference type="EMBL" id="CM001022">
    <property type="protein sequence ID" value="EFQ23734.1"/>
    <property type="molecule type" value="Genomic_DNA"/>
</dbReference>
<keyword evidence="2" id="KW-1185">Reference proteome</keyword>
<name>E3CYV6_9BACT</name>
<dbReference type="Proteomes" id="UP000005096">
    <property type="component" value="Chromosome"/>
</dbReference>
<dbReference type="eggNOG" id="COG4726">
    <property type="taxonomic scope" value="Bacteria"/>
</dbReference>
<dbReference type="STRING" id="584708.Apau_1313"/>